<dbReference type="InterPro" id="IPR037185">
    <property type="entry name" value="EmrE-like"/>
</dbReference>
<evidence type="ECO:0000313" key="4">
    <source>
        <dbReference type="Proteomes" id="UP000546806"/>
    </source>
</evidence>
<dbReference type="SUPFAM" id="SSF103481">
    <property type="entry name" value="Multidrug resistance efflux transporter EmrE"/>
    <property type="match status" value="1"/>
</dbReference>
<accession>A0A842CS11</accession>
<evidence type="ECO:0000256" key="1">
    <source>
        <dbReference type="ARBA" id="ARBA00004127"/>
    </source>
</evidence>
<protein>
    <submittedName>
        <fullName evidence="3">EamA/RhaT family transporter</fullName>
    </submittedName>
</protein>
<evidence type="ECO:0000313" key="3">
    <source>
        <dbReference type="EMBL" id="MBC2003856.1"/>
    </source>
</evidence>
<comment type="subcellular location">
    <subcellularLocation>
        <location evidence="1">Endomembrane system</location>
        <topology evidence="1">Multi-pass membrane protein</topology>
    </subcellularLocation>
</comment>
<dbReference type="Gene3D" id="1.10.3730.20">
    <property type="match status" value="1"/>
</dbReference>
<dbReference type="Proteomes" id="UP000546806">
    <property type="component" value="Unassembled WGS sequence"/>
</dbReference>
<keyword evidence="2" id="KW-1133">Transmembrane helix</keyword>
<feature type="transmembrane region" description="Helical" evidence="2">
    <location>
        <begin position="40"/>
        <end position="58"/>
    </location>
</feature>
<keyword evidence="2" id="KW-0472">Membrane</keyword>
<organism evidence="3 4">
    <name type="scientific">Listeria booriae</name>
    <dbReference type="NCBI Taxonomy" id="1552123"/>
    <lineage>
        <taxon>Bacteria</taxon>
        <taxon>Bacillati</taxon>
        <taxon>Bacillota</taxon>
        <taxon>Bacilli</taxon>
        <taxon>Bacillales</taxon>
        <taxon>Listeriaceae</taxon>
        <taxon>Listeria</taxon>
    </lineage>
</organism>
<proteinExistence type="predicted"/>
<feature type="transmembrane region" description="Helical" evidence="2">
    <location>
        <begin position="7"/>
        <end position="28"/>
    </location>
</feature>
<dbReference type="EMBL" id="JAARWW010000003">
    <property type="protein sequence ID" value="MBC2003856.1"/>
    <property type="molecule type" value="Genomic_DNA"/>
</dbReference>
<sequence length="121" mass="13420">MGMQNKLIYGIILMIFSASCTAVGQAFWKMAVSGIYSWQLYVGFSLYGMGAILMIIAFRFGELSVLHPLLSIGYVFAIVIGVIFLNEKLTTMQVFGNIFVMSGAIMMGISGYFDKERNRTS</sequence>
<feature type="transmembrane region" description="Helical" evidence="2">
    <location>
        <begin position="65"/>
        <end position="85"/>
    </location>
</feature>
<gene>
    <name evidence="3" type="ORF">HCA78_08765</name>
</gene>
<evidence type="ECO:0000256" key="2">
    <source>
        <dbReference type="SAM" id="Phobius"/>
    </source>
</evidence>
<comment type="caution">
    <text evidence="3">The sequence shown here is derived from an EMBL/GenBank/DDBJ whole genome shotgun (WGS) entry which is preliminary data.</text>
</comment>
<name>A0A842CS11_9LIST</name>
<keyword evidence="2" id="KW-0812">Transmembrane</keyword>
<dbReference type="AlphaFoldDB" id="A0A842CS11"/>
<feature type="transmembrane region" description="Helical" evidence="2">
    <location>
        <begin position="91"/>
        <end position="113"/>
    </location>
</feature>
<reference evidence="3 4" key="1">
    <citation type="submission" date="2020-03" db="EMBL/GenBank/DDBJ databases">
        <title>Soil Listeria distribution.</title>
        <authorList>
            <person name="Liao J."/>
            <person name="Wiedmann M."/>
        </authorList>
    </citation>
    <scope>NUCLEOTIDE SEQUENCE [LARGE SCALE GENOMIC DNA]</scope>
    <source>
        <strain evidence="3 4">FSL L7-0435</strain>
    </source>
</reference>
<dbReference type="PROSITE" id="PS51257">
    <property type="entry name" value="PROKAR_LIPOPROTEIN"/>
    <property type="match status" value="1"/>
</dbReference>